<evidence type="ECO:0000259" key="10">
    <source>
        <dbReference type="PROSITE" id="PS50178"/>
    </source>
</evidence>
<reference evidence="11 12" key="1">
    <citation type="journal article" date="2019" name="Nat. Plants">
        <title>Genome sequencing of Musa balbisiana reveals subgenome evolution and function divergence in polyploid bananas.</title>
        <authorList>
            <person name="Yao X."/>
        </authorList>
    </citation>
    <scope>NUCLEOTIDE SEQUENCE [LARGE SCALE GENOMIC DNA]</scope>
    <source>
        <strain evidence="12">cv. DH-PKW</strain>
        <tissue evidence="11">Leaves</tissue>
    </source>
</reference>
<sequence length="206" mass="23142">METTDKRFPDLVSILKSWIPWRAEPTCVSRDFWMPDDSCMVCYECDSQFTIFNRRHHCRKCGRVFCAKCTSNFVPVNSYVTENFREGELIRVCTFCFKQWEDVTASRDEAQPSDPKLSPSLSTTSLASTKSSVTGNSIASTAVSCTCSSGAYQQASYGPAQSPSQSVHLETCHDKEDMLIAETNMDSLADKGNRSPTHFRFCLNSF</sequence>
<feature type="region of interest" description="Disordered" evidence="9">
    <location>
        <begin position="108"/>
        <end position="127"/>
    </location>
</feature>
<comment type="caution">
    <text evidence="11">The sequence shown here is derived from an EMBL/GenBank/DDBJ whole genome shotgun (WGS) entry which is preliminary data.</text>
</comment>
<keyword evidence="5" id="KW-0862">Zinc</keyword>
<dbReference type="GO" id="GO:0008270">
    <property type="term" value="F:zinc ion binding"/>
    <property type="evidence" value="ECO:0007669"/>
    <property type="project" value="UniProtKB-KW"/>
</dbReference>
<comment type="subcellular location">
    <subcellularLocation>
        <location evidence="1">Endosome membrane</location>
    </subcellularLocation>
</comment>
<keyword evidence="12" id="KW-1185">Reference proteome</keyword>
<dbReference type="Pfam" id="PF01363">
    <property type="entry name" value="FYVE"/>
    <property type="match status" value="1"/>
</dbReference>
<evidence type="ECO:0000256" key="2">
    <source>
        <dbReference type="ARBA" id="ARBA00022723"/>
    </source>
</evidence>
<keyword evidence="6" id="KW-0472">Membrane</keyword>
<evidence type="ECO:0000256" key="9">
    <source>
        <dbReference type="SAM" id="MobiDB-lite"/>
    </source>
</evidence>
<keyword evidence="4 8" id="KW-0863">Zinc-finger</keyword>
<dbReference type="STRING" id="52838.A0A4S8J7W1"/>
<dbReference type="Gene3D" id="3.30.40.10">
    <property type="entry name" value="Zinc/RING finger domain, C3HC4 (zinc finger)"/>
    <property type="match status" value="1"/>
</dbReference>
<dbReference type="Proteomes" id="UP000317650">
    <property type="component" value="Chromosome 3"/>
</dbReference>
<dbReference type="PROSITE" id="PS50178">
    <property type="entry name" value="ZF_FYVE"/>
    <property type="match status" value="1"/>
</dbReference>
<dbReference type="GO" id="GO:0046854">
    <property type="term" value="P:phosphatidylinositol phosphate biosynthetic process"/>
    <property type="evidence" value="ECO:0007669"/>
    <property type="project" value="TreeGrafter"/>
</dbReference>
<dbReference type="InterPro" id="IPR017455">
    <property type="entry name" value="Znf_FYVE-rel"/>
</dbReference>
<dbReference type="PANTHER" id="PTHR45748">
    <property type="entry name" value="1-PHOSPHATIDYLINOSITOL 3-PHOSPHATE 5-KINASE-RELATED"/>
    <property type="match status" value="1"/>
</dbReference>
<evidence type="ECO:0000256" key="7">
    <source>
        <dbReference type="ARBA" id="ARBA00077223"/>
    </source>
</evidence>
<protein>
    <recommendedName>
        <fullName evidence="7">Phosphatidylinositol 3-phosphate 5-kinase type III</fullName>
    </recommendedName>
</protein>
<feature type="compositionally biased region" description="Low complexity" evidence="9">
    <location>
        <begin position="112"/>
        <end position="127"/>
    </location>
</feature>
<organism evidence="11 12">
    <name type="scientific">Musa balbisiana</name>
    <name type="common">Banana</name>
    <dbReference type="NCBI Taxonomy" id="52838"/>
    <lineage>
        <taxon>Eukaryota</taxon>
        <taxon>Viridiplantae</taxon>
        <taxon>Streptophyta</taxon>
        <taxon>Embryophyta</taxon>
        <taxon>Tracheophyta</taxon>
        <taxon>Spermatophyta</taxon>
        <taxon>Magnoliopsida</taxon>
        <taxon>Liliopsida</taxon>
        <taxon>Zingiberales</taxon>
        <taxon>Musaceae</taxon>
        <taxon>Musa</taxon>
    </lineage>
</organism>
<dbReference type="SUPFAM" id="SSF57903">
    <property type="entry name" value="FYVE/PHD zinc finger"/>
    <property type="match status" value="1"/>
</dbReference>
<evidence type="ECO:0000256" key="5">
    <source>
        <dbReference type="ARBA" id="ARBA00022833"/>
    </source>
</evidence>
<name>A0A4S8J7W1_MUSBA</name>
<dbReference type="SMART" id="SM00064">
    <property type="entry name" value="FYVE"/>
    <property type="match status" value="1"/>
</dbReference>
<evidence type="ECO:0000256" key="4">
    <source>
        <dbReference type="ARBA" id="ARBA00022771"/>
    </source>
</evidence>
<dbReference type="InterPro" id="IPR013083">
    <property type="entry name" value="Znf_RING/FYVE/PHD"/>
</dbReference>
<keyword evidence="3" id="KW-0967">Endosome</keyword>
<dbReference type="GO" id="GO:0010008">
    <property type="term" value="C:endosome membrane"/>
    <property type="evidence" value="ECO:0007669"/>
    <property type="project" value="UniProtKB-SubCell"/>
</dbReference>
<gene>
    <name evidence="11" type="ORF">C4D60_Mb03t05670</name>
</gene>
<accession>A0A4S8J7W1</accession>
<dbReference type="PANTHER" id="PTHR45748:SF7">
    <property type="entry name" value="1-PHOSPHATIDYLINOSITOL 3-PHOSPHATE 5-KINASE-RELATED"/>
    <property type="match status" value="1"/>
</dbReference>
<evidence type="ECO:0000313" key="12">
    <source>
        <dbReference type="Proteomes" id="UP000317650"/>
    </source>
</evidence>
<keyword evidence="2" id="KW-0479">Metal-binding</keyword>
<evidence type="ECO:0000256" key="1">
    <source>
        <dbReference type="ARBA" id="ARBA00004608"/>
    </source>
</evidence>
<dbReference type="InterPro" id="IPR011011">
    <property type="entry name" value="Znf_FYVE_PHD"/>
</dbReference>
<dbReference type="GO" id="GO:0000285">
    <property type="term" value="F:1-phosphatidylinositol-3-phosphate 5-kinase activity"/>
    <property type="evidence" value="ECO:0007669"/>
    <property type="project" value="TreeGrafter"/>
</dbReference>
<dbReference type="FunFam" id="3.30.40.10:FF:000384">
    <property type="entry name" value="1-phosphatidylinositol-3-phosphate 5-kinase FAB1B"/>
    <property type="match status" value="1"/>
</dbReference>
<dbReference type="AlphaFoldDB" id="A0A4S8J7W1"/>
<evidence type="ECO:0000256" key="8">
    <source>
        <dbReference type="PROSITE-ProRule" id="PRU00091"/>
    </source>
</evidence>
<feature type="domain" description="FYVE-type" evidence="10">
    <location>
        <begin position="36"/>
        <end position="101"/>
    </location>
</feature>
<evidence type="ECO:0000313" key="11">
    <source>
        <dbReference type="EMBL" id="THU57641.1"/>
    </source>
</evidence>
<dbReference type="InterPro" id="IPR000306">
    <property type="entry name" value="Znf_FYVE"/>
</dbReference>
<evidence type="ECO:0000256" key="6">
    <source>
        <dbReference type="ARBA" id="ARBA00023136"/>
    </source>
</evidence>
<evidence type="ECO:0000256" key="3">
    <source>
        <dbReference type="ARBA" id="ARBA00022753"/>
    </source>
</evidence>
<dbReference type="EMBL" id="PYDT01000006">
    <property type="protein sequence ID" value="THU57641.1"/>
    <property type="molecule type" value="Genomic_DNA"/>
</dbReference>
<proteinExistence type="predicted"/>